<accession>A0ABZ2CA34</accession>
<dbReference type="Gene3D" id="4.10.280.10">
    <property type="entry name" value="Helix-loop-helix DNA-binding domain"/>
    <property type="match status" value="1"/>
</dbReference>
<evidence type="ECO:0000313" key="1">
    <source>
        <dbReference type="EMBL" id="WVX79883.1"/>
    </source>
</evidence>
<dbReference type="SUPFAM" id="SSF140500">
    <property type="entry name" value="BAS1536-like"/>
    <property type="match status" value="1"/>
</dbReference>
<dbReference type="Pfam" id="PF09388">
    <property type="entry name" value="SpoOE-like"/>
    <property type="match status" value="1"/>
</dbReference>
<dbReference type="PANTHER" id="PTHR41263">
    <property type="entry name" value="ASPARTYL-PHOSPHATE PHOSPHATASE YISI"/>
    <property type="match status" value="1"/>
</dbReference>
<dbReference type="InterPro" id="IPR018540">
    <property type="entry name" value="Spo0E-like"/>
</dbReference>
<proteinExistence type="predicted"/>
<dbReference type="EMBL" id="CP137640">
    <property type="protein sequence ID" value="WVX79883.1"/>
    <property type="molecule type" value="Genomic_DNA"/>
</dbReference>
<gene>
    <name evidence="1" type="ORF">R4Z09_21720</name>
</gene>
<evidence type="ECO:0000313" key="2">
    <source>
        <dbReference type="Proteomes" id="UP001357223"/>
    </source>
</evidence>
<reference evidence="1 2" key="1">
    <citation type="submission" date="2023-10" db="EMBL/GenBank/DDBJ databases">
        <title>Niallia locisalis sp.nov. isolated from a salt pond sample.</title>
        <authorList>
            <person name="Li X.-J."/>
            <person name="Dong L."/>
        </authorList>
    </citation>
    <scope>NUCLEOTIDE SEQUENCE [LARGE SCALE GENOMIC DNA]</scope>
    <source>
        <strain evidence="1 2">DSM 29761</strain>
    </source>
</reference>
<protein>
    <submittedName>
        <fullName evidence="1">Aspartyl-phosphate phosphatase Spo0E family protein</fullName>
    </submittedName>
</protein>
<dbReference type="InterPro" id="IPR053028">
    <property type="entry name" value="Spo0E-like_phosphatase"/>
</dbReference>
<name>A0ABZ2CA34_9BACI</name>
<keyword evidence="2" id="KW-1185">Reference proteome</keyword>
<organism evidence="1 2">
    <name type="scientific">Niallia oryzisoli</name>
    <dbReference type="NCBI Taxonomy" id="1737571"/>
    <lineage>
        <taxon>Bacteria</taxon>
        <taxon>Bacillati</taxon>
        <taxon>Bacillota</taxon>
        <taxon>Bacilli</taxon>
        <taxon>Bacillales</taxon>
        <taxon>Bacillaceae</taxon>
        <taxon>Niallia</taxon>
    </lineage>
</organism>
<sequence>MFQAEELLSIRINELKKELIQIAKGTGLNSPSTLSCSQELDKLIVLKMRCLREEMKYEMSRT</sequence>
<dbReference type="PANTHER" id="PTHR41263:SF1">
    <property type="entry name" value="ASPARTYL-PHOSPHATE PHOSPHATASE YISI"/>
    <property type="match status" value="1"/>
</dbReference>
<dbReference type="InterPro" id="IPR036638">
    <property type="entry name" value="HLH_DNA-bd_sf"/>
</dbReference>
<dbReference type="Proteomes" id="UP001357223">
    <property type="component" value="Chromosome"/>
</dbReference>
<dbReference type="RefSeq" id="WP_338448814.1">
    <property type="nucleotide sequence ID" value="NZ_CP137640.1"/>
</dbReference>
<dbReference type="InterPro" id="IPR037208">
    <property type="entry name" value="Spo0E-like_sf"/>
</dbReference>